<dbReference type="InterPro" id="IPR013766">
    <property type="entry name" value="Thioredoxin_domain"/>
</dbReference>
<protein>
    <recommendedName>
        <fullName evidence="1">Thioredoxin domain-containing protein</fullName>
    </recommendedName>
</protein>
<gene>
    <name evidence="2" type="ORF">E2I14_04675</name>
</gene>
<dbReference type="PANTHER" id="PTHR45663:SF11">
    <property type="entry name" value="GEO12009P1"/>
    <property type="match status" value="1"/>
</dbReference>
<reference evidence="2 3" key="1">
    <citation type="submission" date="2019-03" db="EMBL/GenBank/DDBJ databases">
        <title>Sapientia aquatica gen. nov., sp. nov., isolated from a crater lake.</title>
        <authorList>
            <person name="Felfoldi T."/>
            <person name="Szabo A."/>
            <person name="Toth E."/>
            <person name="Schumann P."/>
            <person name="Keki Z."/>
            <person name="Marialigeti K."/>
            <person name="Mathe I."/>
        </authorList>
    </citation>
    <scope>NUCLEOTIDE SEQUENCE [LARGE SCALE GENOMIC DNA]</scope>
    <source>
        <strain evidence="2 3">SA-152</strain>
    </source>
</reference>
<evidence type="ECO:0000313" key="2">
    <source>
        <dbReference type="EMBL" id="TDK67069.1"/>
    </source>
</evidence>
<organism evidence="2 3">
    <name type="scientific">Sapientia aquatica</name>
    <dbReference type="NCBI Taxonomy" id="1549640"/>
    <lineage>
        <taxon>Bacteria</taxon>
        <taxon>Pseudomonadati</taxon>
        <taxon>Pseudomonadota</taxon>
        <taxon>Betaproteobacteria</taxon>
        <taxon>Burkholderiales</taxon>
        <taxon>Oxalobacteraceae</taxon>
        <taxon>Sapientia</taxon>
    </lineage>
</organism>
<dbReference type="AlphaFoldDB" id="A0A4R5W2U0"/>
<dbReference type="EMBL" id="SMYL01000002">
    <property type="protein sequence ID" value="TDK67069.1"/>
    <property type="molecule type" value="Genomic_DNA"/>
</dbReference>
<evidence type="ECO:0000313" key="3">
    <source>
        <dbReference type="Proteomes" id="UP000294829"/>
    </source>
</evidence>
<dbReference type="PANTHER" id="PTHR45663">
    <property type="entry name" value="GEO12009P1"/>
    <property type="match status" value="1"/>
</dbReference>
<dbReference type="SUPFAM" id="SSF52833">
    <property type="entry name" value="Thioredoxin-like"/>
    <property type="match status" value="1"/>
</dbReference>
<dbReference type="Gene3D" id="3.40.30.10">
    <property type="entry name" value="Glutaredoxin"/>
    <property type="match status" value="1"/>
</dbReference>
<dbReference type="InterPro" id="IPR036249">
    <property type="entry name" value="Thioredoxin-like_sf"/>
</dbReference>
<feature type="domain" description="Thioredoxin" evidence="1">
    <location>
        <begin position="6"/>
        <end position="114"/>
    </location>
</feature>
<proteinExistence type="predicted"/>
<sequence>MSKSSTLDHHTIKVLDSTGFNNKVLSAEGRFAVEFMSYGCGHCRAIEPALQQVAQSIAPDETIYQVDITADPDLADQYQVTGTPTFVMFEDGQEVGRAEGPNPDFTSVQDAVTAPFVL</sequence>
<dbReference type="Pfam" id="PF00085">
    <property type="entry name" value="Thioredoxin"/>
    <property type="match status" value="1"/>
</dbReference>
<comment type="caution">
    <text evidence="2">The sequence shown here is derived from an EMBL/GenBank/DDBJ whole genome shotgun (WGS) entry which is preliminary data.</text>
</comment>
<dbReference type="GO" id="GO:0005737">
    <property type="term" value="C:cytoplasm"/>
    <property type="evidence" value="ECO:0007669"/>
    <property type="project" value="TreeGrafter"/>
</dbReference>
<dbReference type="OrthoDB" id="215495at2"/>
<name>A0A4R5W2U0_9BURK</name>
<dbReference type="GO" id="GO:0015035">
    <property type="term" value="F:protein-disulfide reductase activity"/>
    <property type="evidence" value="ECO:0007669"/>
    <property type="project" value="TreeGrafter"/>
</dbReference>
<dbReference type="PROSITE" id="PS51352">
    <property type="entry name" value="THIOREDOXIN_2"/>
    <property type="match status" value="1"/>
</dbReference>
<dbReference type="Proteomes" id="UP000294829">
    <property type="component" value="Unassembled WGS sequence"/>
</dbReference>
<evidence type="ECO:0000259" key="1">
    <source>
        <dbReference type="PROSITE" id="PS51352"/>
    </source>
</evidence>
<accession>A0A4R5W2U0</accession>
<keyword evidence="3" id="KW-1185">Reference proteome</keyword>
<dbReference type="RefSeq" id="WP_133325949.1">
    <property type="nucleotide sequence ID" value="NZ_SMYL01000002.1"/>
</dbReference>
<dbReference type="CDD" id="cd02947">
    <property type="entry name" value="TRX_family"/>
    <property type="match status" value="1"/>
</dbReference>